<name>A0A7I9Y282_9MYCO</name>
<organism evidence="1 2">
    <name type="scientific">Mycobacterium botniense</name>
    <dbReference type="NCBI Taxonomy" id="84962"/>
    <lineage>
        <taxon>Bacteria</taxon>
        <taxon>Bacillati</taxon>
        <taxon>Actinomycetota</taxon>
        <taxon>Actinomycetes</taxon>
        <taxon>Mycobacteriales</taxon>
        <taxon>Mycobacteriaceae</taxon>
        <taxon>Mycobacterium</taxon>
    </lineage>
</organism>
<keyword evidence="2" id="KW-1185">Reference proteome</keyword>
<dbReference type="RefSeq" id="WP_163759326.1">
    <property type="nucleotide sequence ID" value="NZ_BLKW01000004.1"/>
</dbReference>
<reference evidence="1 2" key="1">
    <citation type="journal article" date="2019" name="Emerg. Microbes Infect.">
        <title>Comprehensive subspecies identification of 175 nontuberculous mycobacteria species based on 7547 genomic profiles.</title>
        <authorList>
            <person name="Matsumoto Y."/>
            <person name="Kinjo T."/>
            <person name="Motooka D."/>
            <person name="Nabeya D."/>
            <person name="Jung N."/>
            <person name="Uechi K."/>
            <person name="Horii T."/>
            <person name="Iida T."/>
            <person name="Fujita J."/>
            <person name="Nakamura S."/>
        </authorList>
    </citation>
    <scope>NUCLEOTIDE SEQUENCE [LARGE SCALE GENOMIC DNA]</scope>
    <source>
        <strain evidence="1 2">JCM 17322</strain>
    </source>
</reference>
<protein>
    <recommendedName>
        <fullName evidence="3">PE-PGRS family protein</fullName>
    </recommendedName>
</protein>
<gene>
    <name evidence="1" type="ORF">MBOT_35510</name>
</gene>
<comment type="caution">
    <text evidence="1">The sequence shown here is derived from an EMBL/GenBank/DDBJ whole genome shotgun (WGS) entry which is preliminary data.</text>
</comment>
<dbReference type="AlphaFoldDB" id="A0A7I9Y282"/>
<proteinExistence type="predicted"/>
<dbReference type="Proteomes" id="UP000465361">
    <property type="component" value="Unassembled WGS sequence"/>
</dbReference>
<dbReference type="NCBIfam" id="NF033942">
    <property type="entry name" value="GjpA"/>
    <property type="match status" value="1"/>
</dbReference>
<evidence type="ECO:0000313" key="2">
    <source>
        <dbReference type="Proteomes" id="UP000465361"/>
    </source>
</evidence>
<dbReference type="EMBL" id="BLKW01000004">
    <property type="protein sequence ID" value="GFG76186.1"/>
    <property type="molecule type" value="Genomic_DNA"/>
</dbReference>
<evidence type="ECO:0008006" key="3">
    <source>
        <dbReference type="Google" id="ProtNLM"/>
    </source>
</evidence>
<accession>A0A7I9Y282</accession>
<dbReference type="InterPro" id="IPR049934">
    <property type="entry name" value="GjpA-like"/>
</dbReference>
<sequence length="398" mass="40560">MQLALRPYATTGAALLGGSVIALTPVAPPRLALPDMQSPAVRLTADGIDLLTPWIDQVNEASANASRLVDNFALAPAVGLQQAIVNQVTYLGDVINDPAQLGAVLVDMKDNLQTVVSSLLLYDASDSTLSAVQDHTLNGLHSLVAQILPGELPESDQALATTIVNVLSSPASAMLIGALGPIISPGVSLINSAEAIMAALSADDPSAAWQALLATPADFVGAFFNGATLNLDFLVPLLPKSFDITALSYAFGGLLTPGDVSQTYDFYNSSGDVIQSIPAVGGSMLNALGITALGVPIPGEPVGPIAALESFSQIVGVLLGDNWDAKGHPPVPPLSTLTFPTIPTGDSGSAAAVFTDALNAFNVDDLGTADSLTALLSGGMAELAALPEHILNGLLALF</sequence>
<evidence type="ECO:0000313" key="1">
    <source>
        <dbReference type="EMBL" id="GFG76186.1"/>
    </source>
</evidence>